<dbReference type="Proteomes" id="UP000242715">
    <property type="component" value="Unassembled WGS sequence"/>
</dbReference>
<gene>
    <name evidence="2" type="ORF">TSUD_283040</name>
</gene>
<evidence type="ECO:0000256" key="1">
    <source>
        <dbReference type="SAM" id="Phobius"/>
    </source>
</evidence>
<keyword evidence="1" id="KW-0472">Membrane</keyword>
<evidence type="ECO:0000313" key="2">
    <source>
        <dbReference type="EMBL" id="GAU43349.1"/>
    </source>
</evidence>
<keyword evidence="3" id="KW-1185">Reference proteome</keyword>
<reference evidence="3" key="1">
    <citation type="journal article" date="2017" name="Front. Plant Sci.">
        <title>Climate Clever Clovers: New Paradigm to Reduce the Environmental Footprint of Ruminants by Breeding Low Methanogenic Forages Utilizing Haplotype Variation.</title>
        <authorList>
            <person name="Kaur P."/>
            <person name="Appels R."/>
            <person name="Bayer P.E."/>
            <person name="Keeble-Gagnere G."/>
            <person name="Wang J."/>
            <person name="Hirakawa H."/>
            <person name="Shirasawa K."/>
            <person name="Vercoe P."/>
            <person name="Stefanova K."/>
            <person name="Durmic Z."/>
            <person name="Nichols P."/>
            <person name="Revell C."/>
            <person name="Isobe S.N."/>
            <person name="Edwards D."/>
            <person name="Erskine W."/>
        </authorList>
    </citation>
    <scope>NUCLEOTIDE SEQUENCE [LARGE SCALE GENOMIC DNA]</scope>
    <source>
        <strain evidence="3">cv. Daliak</strain>
    </source>
</reference>
<dbReference type="AlphaFoldDB" id="A0A2Z6PEJ7"/>
<proteinExistence type="predicted"/>
<keyword evidence="1" id="KW-0812">Transmembrane</keyword>
<dbReference type="EMBL" id="DF973967">
    <property type="protein sequence ID" value="GAU43349.1"/>
    <property type="molecule type" value="Genomic_DNA"/>
</dbReference>
<evidence type="ECO:0000313" key="3">
    <source>
        <dbReference type="Proteomes" id="UP000242715"/>
    </source>
</evidence>
<organism evidence="2 3">
    <name type="scientific">Trifolium subterraneum</name>
    <name type="common">Subterranean clover</name>
    <dbReference type="NCBI Taxonomy" id="3900"/>
    <lineage>
        <taxon>Eukaryota</taxon>
        <taxon>Viridiplantae</taxon>
        <taxon>Streptophyta</taxon>
        <taxon>Embryophyta</taxon>
        <taxon>Tracheophyta</taxon>
        <taxon>Spermatophyta</taxon>
        <taxon>Magnoliopsida</taxon>
        <taxon>eudicotyledons</taxon>
        <taxon>Gunneridae</taxon>
        <taxon>Pentapetalae</taxon>
        <taxon>rosids</taxon>
        <taxon>fabids</taxon>
        <taxon>Fabales</taxon>
        <taxon>Fabaceae</taxon>
        <taxon>Papilionoideae</taxon>
        <taxon>50 kb inversion clade</taxon>
        <taxon>NPAAA clade</taxon>
        <taxon>Hologalegina</taxon>
        <taxon>IRL clade</taxon>
        <taxon>Trifolieae</taxon>
        <taxon>Trifolium</taxon>
    </lineage>
</organism>
<accession>A0A2Z6PEJ7</accession>
<protein>
    <submittedName>
        <fullName evidence="2">Uncharacterized protein</fullName>
    </submittedName>
</protein>
<name>A0A2Z6PEJ7_TRISU</name>
<feature type="transmembrane region" description="Helical" evidence="1">
    <location>
        <begin position="22"/>
        <end position="41"/>
    </location>
</feature>
<sequence length="100" mass="10848">MLGLWLSFTSSTVTTYLTLPTWLWIVMLISILVTLFLNLLTKLLKLKRKRMETAAAQQQLVTVTVPATDPADPGVLKVNGILEVKVVKAGGAGEGALKKI</sequence>
<keyword evidence="1" id="KW-1133">Transmembrane helix</keyword>